<name>A0A212F2H4_DANPL</name>
<feature type="region of interest" description="Disordered" evidence="2">
    <location>
        <begin position="204"/>
        <end position="253"/>
    </location>
</feature>
<keyword evidence="4" id="KW-1185">Reference proteome</keyword>
<sequence length="253" mass="27773">MALAYLPLAILIIFNSNNENCVRSSSDNSTSAKIPKQILDPKRRNDLVDEAFLEQKDILLSMLENKLKEVRDKKRKRTDRSETLKEITSDANECKLLPSDVDLKLKASGIVGIGETDLQLKFGESGNSMLDLNATGISNVGKSSIKLGVGDGNIHVPGLQDLLNGASLVKSNCEKQNRHGSEKRYDEEKRDVIPIDLINRRSLEVPSGVGNESSLSSTAETPQETDPSVYDTTQNENENVTESITTQTENADV</sequence>
<keyword evidence="1" id="KW-0175">Coiled coil</keyword>
<reference evidence="3 4" key="1">
    <citation type="journal article" date="2011" name="Cell">
        <title>The monarch butterfly genome yields insights into long-distance migration.</title>
        <authorList>
            <person name="Zhan S."/>
            <person name="Merlin C."/>
            <person name="Boore J.L."/>
            <person name="Reppert S.M."/>
        </authorList>
    </citation>
    <scope>NUCLEOTIDE SEQUENCE [LARGE SCALE GENOMIC DNA]</scope>
    <source>
        <strain evidence="3">F-2</strain>
    </source>
</reference>
<evidence type="ECO:0000256" key="2">
    <source>
        <dbReference type="SAM" id="MobiDB-lite"/>
    </source>
</evidence>
<comment type="caution">
    <text evidence="3">The sequence shown here is derived from an EMBL/GenBank/DDBJ whole genome shotgun (WGS) entry which is preliminary data.</text>
</comment>
<dbReference type="OrthoDB" id="8195429at2759"/>
<dbReference type="KEGG" id="dpl:KGM_210800"/>
<feature type="compositionally biased region" description="Polar residues" evidence="2">
    <location>
        <begin position="210"/>
        <end position="253"/>
    </location>
</feature>
<evidence type="ECO:0000313" key="3">
    <source>
        <dbReference type="EMBL" id="OWR47945.1"/>
    </source>
</evidence>
<accession>A0A212F2H4</accession>
<evidence type="ECO:0000313" key="4">
    <source>
        <dbReference type="Proteomes" id="UP000007151"/>
    </source>
</evidence>
<dbReference type="AlphaFoldDB" id="A0A212F2H4"/>
<dbReference type="Proteomes" id="UP000007151">
    <property type="component" value="Unassembled WGS sequence"/>
</dbReference>
<dbReference type="EMBL" id="AGBW02010735">
    <property type="protein sequence ID" value="OWR47945.1"/>
    <property type="molecule type" value="Genomic_DNA"/>
</dbReference>
<gene>
    <name evidence="3" type="ORF">KGM_210800</name>
</gene>
<proteinExistence type="predicted"/>
<feature type="coiled-coil region" evidence="1">
    <location>
        <begin position="53"/>
        <end position="80"/>
    </location>
</feature>
<dbReference type="eggNOG" id="ENOG502R17F">
    <property type="taxonomic scope" value="Eukaryota"/>
</dbReference>
<organism evidence="3 4">
    <name type="scientific">Danaus plexippus plexippus</name>
    <dbReference type="NCBI Taxonomy" id="278856"/>
    <lineage>
        <taxon>Eukaryota</taxon>
        <taxon>Metazoa</taxon>
        <taxon>Ecdysozoa</taxon>
        <taxon>Arthropoda</taxon>
        <taxon>Hexapoda</taxon>
        <taxon>Insecta</taxon>
        <taxon>Pterygota</taxon>
        <taxon>Neoptera</taxon>
        <taxon>Endopterygota</taxon>
        <taxon>Lepidoptera</taxon>
        <taxon>Glossata</taxon>
        <taxon>Ditrysia</taxon>
        <taxon>Papilionoidea</taxon>
        <taxon>Nymphalidae</taxon>
        <taxon>Danainae</taxon>
        <taxon>Danaini</taxon>
        <taxon>Danaina</taxon>
        <taxon>Danaus</taxon>
        <taxon>Danaus</taxon>
    </lineage>
</organism>
<evidence type="ECO:0000256" key="1">
    <source>
        <dbReference type="SAM" id="Coils"/>
    </source>
</evidence>
<protein>
    <submittedName>
        <fullName evidence="3">Uncharacterized protein</fullName>
    </submittedName>
</protein>